<evidence type="ECO:0000313" key="10">
    <source>
        <dbReference type="EMBL" id="KEO84454.1"/>
    </source>
</evidence>
<dbReference type="PIRSF" id="PIRSF000729">
    <property type="entry name" value="GK"/>
    <property type="match status" value="1"/>
</dbReference>
<evidence type="ECO:0000256" key="3">
    <source>
        <dbReference type="ARBA" id="ARBA00022650"/>
    </source>
</evidence>
<dbReference type="SUPFAM" id="SSF53633">
    <property type="entry name" value="Carbamate kinase-like"/>
    <property type="match status" value="1"/>
</dbReference>
<sequence>MNHRRIVVKAGSSSLTDETGRLDEARISRLVDMLAELREEGHEVLLVSSGAIAAGLGKLGWQRESISMPEKQAAAAVGQGLLINTYEQMFAERGIVIGQLLLTRSDVEVRNRFLNIRNTTETLLAHRIIPIVNENDTVAVEEIRFGDNDTLGSLVAVVAEADLVVLLTDIDGMYTSDPRLDESAERLLDVWEITEELEQMAGGTGTVVGTGGMRSKLAAARIAMDAGIDLVVAASTEPDVLARIVRGEDIGTQFHARKAVRGR</sequence>
<dbReference type="CDD" id="cd04242">
    <property type="entry name" value="AAK_G5K_ProB"/>
    <property type="match status" value="1"/>
</dbReference>
<dbReference type="InterPro" id="IPR011529">
    <property type="entry name" value="Glu_5kinase"/>
</dbReference>
<comment type="caution">
    <text evidence="10">The sequence shown here is derived from an EMBL/GenBank/DDBJ whole genome shotgun (WGS) entry which is preliminary data.</text>
</comment>
<dbReference type="eggNOG" id="COG0263">
    <property type="taxonomic scope" value="Bacteria"/>
</dbReference>
<dbReference type="InterPro" id="IPR001048">
    <property type="entry name" value="Asp/Glu/Uridylate_kinase"/>
</dbReference>
<evidence type="ECO:0000256" key="1">
    <source>
        <dbReference type="ARBA" id="ARBA00022490"/>
    </source>
</evidence>
<dbReference type="AlphaFoldDB" id="A0A074LTM1"/>
<evidence type="ECO:0000313" key="11">
    <source>
        <dbReference type="Proteomes" id="UP000027931"/>
    </source>
</evidence>
<evidence type="ECO:0000256" key="5">
    <source>
        <dbReference type="ARBA" id="ARBA00022741"/>
    </source>
</evidence>
<dbReference type="PRINTS" id="PR00474">
    <property type="entry name" value="GLU5KINASE"/>
</dbReference>
<dbReference type="HAMAP" id="MF_00456">
    <property type="entry name" value="ProB"/>
    <property type="match status" value="1"/>
</dbReference>
<feature type="binding site" evidence="8">
    <location>
        <position position="9"/>
    </location>
    <ligand>
        <name>ATP</name>
        <dbReference type="ChEBI" id="CHEBI:30616"/>
    </ligand>
</feature>
<evidence type="ECO:0000256" key="8">
    <source>
        <dbReference type="HAMAP-Rule" id="MF_00456"/>
    </source>
</evidence>
<feature type="binding site" evidence="8">
    <location>
        <begin position="210"/>
        <end position="216"/>
    </location>
    <ligand>
        <name>ATP</name>
        <dbReference type="ChEBI" id="CHEBI:30616"/>
    </ligand>
</feature>
<comment type="similarity">
    <text evidence="8">Belongs to the glutamate 5-kinase family.</text>
</comment>
<dbReference type="InterPro" id="IPR036393">
    <property type="entry name" value="AceGlu_kinase-like_sf"/>
</dbReference>
<feature type="binding site" evidence="8">
    <location>
        <position position="148"/>
    </location>
    <ligand>
        <name>substrate</name>
    </ligand>
</feature>
<feature type="binding site" evidence="8">
    <location>
        <begin position="168"/>
        <end position="169"/>
    </location>
    <ligand>
        <name>ATP</name>
        <dbReference type="ChEBI" id="CHEBI:30616"/>
    </ligand>
</feature>
<evidence type="ECO:0000256" key="4">
    <source>
        <dbReference type="ARBA" id="ARBA00022679"/>
    </source>
</evidence>
<dbReference type="InterPro" id="IPR001057">
    <property type="entry name" value="Glu/AcGlu_kinase"/>
</dbReference>
<proteinExistence type="inferred from homology"/>
<evidence type="ECO:0000256" key="2">
    <source>
        <dbReference type="ARBA" id="ARBA00022605"/>
    </source>
</evidence>
<keyword evidence="4 8" id="KW-0808">Transferase</keyword>
<dbReference type="RefSeq" id="WP_038085181.1">
    <property type="nucleotide sequence ID" value="NZ_JMIR01000004.1"/>
</dbReference>
<keyword evidence="2 8" id="KW-0028">Amino-acid biosynthesis</keyword>
<dbReference type="OrthoDB" id="9804434at2"/>
<dbReference type="GO" id="GO:0005829">
    <property type="term" value="C:cytosol"/>
    <property type="evidence" value="ECO:0007669"/>
    <property type="project" value="TreeGrafter"/>
</dbReference>
<keyword evidence="1 8" id="KW-0963">Cytoplasm</keyword>
<feature type="binding site" evidence="8">
    <location>
        <position position="136"/>
    </location>
    <ligand>
        <name>substrate</name>
    </ligand>
</feature>
<gene>
    <name evidence="8" type="primary">proB</name>
    <name evidence="10" type="ORF">EL26_04975</name>
</gene>
<dbReference type="InterPro" id="IPR041739">
    <property type="entry name" value="G5K_ProB"/>
</dbReference>
<keyword evidence="6 8" id="KW-0418">Kinase</keyword>
<dbReference type="InterPro" id="IPR005715">
    <property type="entry name" value="Glu_5kinase/COase_Synthase"/>
</dbReference>
<name>A0A074LTM1_9BACL</name>
<dbReference type="EMBL" id="JMIR01000004">
    <property type="protein sequence ID" value="KEO84454.1"/>
    <property type="molecule type" value="Genomic_DNA"/>
</dbReference>
<dbReference type="PROSITE" id="PS00902">
    <property type="entry name" value="GLUTAMATE_5_KINASE"/>
    <property type="match status" value="1"/>
</dbReference>
<keyword evidence="3 8" id="KW-0641">Proline biosynthesis</keyword>
<dbReference type="Proteomes" id="UP000027931">
    <property type="component" value="Unassembled WGS sequence"/>
</dbReference>
<accession>A0A074LTM1</accession>
<dbReference type="NCBIfam" id="TIGR01027">
    <property type="entry name" value="proB"/>
    <property type="match status" value="1"/>
</dbReference>
<feature type="domain" description="Aspartate/glutamate/uridylate kinase" evidence="9">
    <location>
        <begin position="5"/>
        <end position="233"/>
    </location>
</feature>
<evidence type="ECO:0000259" key="9">
    <source>
        <dbReference type="Pfam" id="PF00696"/>
    </source>
</evidence>
<dbReference type="GO" id="GO:0055129">
    <property type="term" value="P:L-proline biosynthetic process"/>
    <property type="evidence" value="ECO:0007669"/>
    <property type="project" value="UniProtKB-UniRule"/>
</dbReference>
<comment type="catalytic activity">
    <reaction evidence="8">
        <text>L-glutamate + ATP = L-glutamyl 5-phosphate + ADP</text>
        <dbReference type="Rhea" id="RHEA:14877"/>
        <dbReference type="ChEBI" id="CHEBI:29985"/>
        <dbReference type="ChEBI" id="CHEBI:30616"/>
        <dbReference type="ChEBI" id="CHEBI:58274"/>
        <dbReference type="ChEBI" id="CHEBI:456216"/>
        <dbReference type="EC" id="2.7.2.11"/>
    </reaction>
</comment>
<feature type="binding site" evidence="8">
    <location>
        <position position="49"/>
    </location>
    <ligand>
        <name>substrate</name>
    </ligand>
</feature>
<dbReference type="UniPathway" id="UPA00098">
    <property type="reaction ID" value="UER00359"/>
</dbReference>
<dbReference type="GO" id="GO:0005524">
    <property type="term" value="F:ATP binding"/>
    <property type="evidence" value="ECO:0007669"/>
    <property type="project" value="UniProtKB-KW"/>
</dbReference>
<organism evidence="10 11">
    <name type="scientific">Tumebacillus flagellatus</name>
    <dbReference type="NCBI Taxonomy" id="1157490"/>
    <lineage>
        <taxon>Bacteria</taxon>
        <taxon>Bacillati</taxon>
        <taxon>Bacillota</taxon>
        <taxon>Bacilli</taxon>
        <taxon>Bacillales</taxon>
        <taxon>Alicyclobacillaceae</taxon>
        <taxon>Tumebacillus</taxon>
    </lineage>
</organism>
<protein>
    <recommendedName>
        <fullName evidence="8">Glutamate 5-kinase</fullName>
        <ecNumber evidence="8">2.7.2.11</ecNumber>
    </recommendedName>
    <alternativeName>
        <fullName evidence="8">Gamma-glutamyl kinase</fullName>
        <shortName evidence="8">GK</shortName>
    </alternativeName>
</protein>
<dbReference type="InterPro" id="IPR019797">
    <property type="entry name" value="Glutamate_5-kinase_CS"/>
</dbReference>
<evidence type="ECO:0000256" key="7">
    <source>
        <dbReference type="ARBA" id="ARBA00022840"/>
    </source>
</evidence>
<comment type="subcellular location">
    <subcellularLocation>
        <location evidence="8">Cytoplasm</location>
    </subcellularLocation>
</comment>
<dbReference type="EC" id="2.7.2.11" evidence="8"/>
<keyword evidence="11" id="KW-1185">Reference proteome</keyword>
<comment type="pathway">
    <text evidence="8">Amino-acid biosynthesis; L-proline biosynthesis; L-glutamate 5-semialdehyde from L-glutamate: step 1/2.</text>
</comment>
<dbReference type="PANTHER" id="PTHR43654">
    <property type="entry name" value="GLUTAMATE 5-KINASE"/>
    <property type="match status" value="1"/>
</dbReference>
<keyword evidence="5 8" id="KW-0547">Nucleotide-binding</keyword>
<dbReference type="Pfam" id="PF00696">
    <property type="entry name" value="AA_kinase"/>
    <property type="match status" value="1"/>
</dbReference>
<dbReference type="FunFam" id="3.40.1160.10:FF:000018">
    <property type="entry name" value="Glutamate 5-kinase"/>
    <property type="match status" value="1"/>
</dbReference>
<dbReference type="GO" id="GO:0004349">
    <property type="term" value="F:glutamate 5-kinase activity"/>
    <property type="evidence" value="ECO:0007669"/>
    <property type="project" value="UniProtKB-UniRule"/>
</dbReference>
<comment type="function">
    <text evidence="8">Catalyzes the transfer of a phosphate group to glutamate to form L-glutamate 5-phosphate.</text>
</comment>
<keyword evidence="7 8" id="KW-0067">ATP-binding</keyword>
<dbReference type="STRING" id="1157490.EL26_04975"/>
<evidence type="ECO:0000256" key="6">
    <source>
        <dbReference type="ARBA" id="ARBA00022777"/>
    </source>
</evidence>
<dbReference type="Gene3D" id="3.40.1160.10">
    <property type="entry name" value="Acetylglutamate kinase-like"/>
    <property type="match status" value="1"/>
</dbReference>
<reference evidence="10 11" key="1">
    <citation type="journal article" date="2013" name="Int. J. Syst. Evol. Microbiol.">
        <title>Tumebacillus flagellatus sp. nov., an alpha-amylase/pullulanase-producing bacterium isolated from cassava wastewater.</title>
        <authorList>
            <person name="Wang Q."/>
            <person name="Xie N."/>
            <person name="Qin Y."/>
            <person name="Shen N."/>
            <person name="Zhu J."/>
            <person name="Mi H."/>
            <person name="Huang R."/>
        </authorList>
    </citation>
    <scope>NUCLEOTIDE SEQUENCE [LARGE SCALE GENOMIC DNA]</scope>
    <source>
        <strain evidence="10 11">GST4</strain>
    </source>
</reference>
<dbReference type="PANTHER" id="PTHR43654:SF1">
    <property type="entry name" value="ISOPENTENYL PHOSPHATE KINASE"/>
    <property type="match status" value="1"/>
</dbReference>